<feature type="chain" id="PRO_5032300664" description="Serine protease" evidence="1">
    <location>
        <begin position="38"/>
        <end position="290"/>
    </location>
</feature>
<evidence type="ECO:0000313" key="2">
    <source>
        <dbReference type="EMBL" id="NYG01095.1"/>
    </source>
</evidence>
<reference evidence="2 3" key="1">
    <citation type="submission" date="2020-07" db="EMBL/GenBank/DDBJ databases">
        <title>Sequencing the genomes of 1000 actinobacteria strains.</title>
        <authorList>
            <person name="Klenk H.-P."/>
        </authorList>
    </citation>
    <scope>NUCLEOTIDE SEQUENCE [LARGE SCALE GENOMIC DNA]</scope>
    <source>
        <strain evidence="2 3">DSM 44749</strain>
    </source>
</reference>
<proteinExistence type="predicted"/>
<sequence>MTALPELPRTARRLLRAGLAAGAVLALGLAAAGTASAQDGAPDAGVHPGVMTRTGPEGAQCTANFVFTDGSATYLGQAAHCAGTGGSTEVDGCEAGSLPLGTPVEVEGAAAPGRLVYSSWLSMQERGETDPDTCRFNDFALVELSPDDAARTSPTVPFYGGPTGVAADGVATGGIVYGYGNSSLRQGVRALRPKTGTSTGTGGGGWTHTVVTVPPGVPGDSGSGYLTADGRALGVLSTLNLAPAPGTNGISDLRKILDYANGPGGHGGALRLVEGDRPFTPQPVPIDPAF</sequence>
<dbReference type="EMBL" id="JACCCZ010000001">
    <property type="protein sequence ID" value="NYG01095.1"/>
    <property type="molecule type" value="Genomic_DNA"/>
</dbReference>
<dbReference type="SUPFAM" id="SSF50494">
    <property type="entry name" value="Trypsin-like serine proteases"/>
    <property type="match status" value="1"/>
</dbReference>
<name>A0A852W3Y1_PSEA5</name>
<evidence type="ECO:0000313" key="3">
    <source>
        <dbReference type="Proteomes" id="UP000549695"/>
    </source>
</evidence>
<evidence type="ECO:0000256" key="1">
    <source>
        <dbReference type="SAM" id="SignalP"/>
    </source>
</evidence>
<keyword evidence="3" id="KW-1185">Reference proteome</keyword>
<keyword evidence="1" id="KW-0732">Signal</keyword>
<accession>A0A852W3Y1</accession>
<evidence type="ECO:0008006" key="4">
    <source>
        <dbReference type="Google" id="ProtNLM"/>
    </source>
</evidence>
<dbReference type="PROSITE" id="PS51318">
    <property type="entry name" value="TAT"/>
    <property type="match status" value="1"/>
</dbReference>
<dbReference type="InterPro" id="IPR009003">
    <property type="entry name" value="Peptidase_S1_PA"/>
</dbReference>
<protein>
    <recommendedName>
        <fullName evidence="4">Serine protease</fullName>
    </recommendedName>
</protein>
<dbReference type="Proteomes" id="UP000549695">
    <property type="component" value="Unassembled WGS sequence"/>
</dbReference>
<dbReference type="RefSeq" id="WP_246352656.1">
    <property type="nucleotide sequence ID" value="NZ_BAAAJZ010000008.1"/>
</dbReference>
<dbReference type="AlphaFoldDB" id="A0A852W3Y1"/>
<dbReference type="GeneID" id="98051178"/>
<gene>
    <name evidence="2" type="ORF">HDA37_001380</name>
</gene>
<organism evidence="2 3">
    <name type="scientific">Pseudonocardia alni</name>
    <name type="common">Amycolata alni</name>
    <dbReference type="NCBI Taxonomy" id="33907"/>
    <lineage>
        <taxon>Bacteria</taxon>
        <taxon>Bacillati</taxon>
        <taxon>Actinomycetota</taxon>
        <taxon>Actinomycetes</taxon>
        <taxon>Pseudonocardiales</taxon>
        <taxon>Pseudonocardiaceae</taxon>
        <taxon>Pseudonocardia</taxon>
    </lineage>
</organism>
<comment type="caution">
    <text evidence="2">The sequence shown here is derived from an EMBL/GenBank/DDBJ whole genome shotgun (WGS) entry which is preliminary data.</text>
</comment>
<feature type="signal peptide" evidence="1">
    <location>
        <begin position="1"/>
        <end position="37"/>
    </location>
</feature>
<dbReference type="InterPro" id="IPR006311">
    <property type="entry name" value="TAT_signal"/>
</dbReference>